<feature type="region of interest" description="Disordered" evidence="1">
    <location>
        <begin position="44"/>
        <end position="67"/>
    </location>
</feature>
<reference evidence="2 3" key="1">
    <citation type="submission" date="2020-06" db="EMBL/GenBank/DDBJ databases">
        <authorList>
            <person name="Li R."/>
            <person name="Bekaert M."/>
        </authorList>
    </citation>
    <scope>NUCLEOTIDE SEQUENCE [LARGE SCALE GENOMIC DNA]</scope>
    <source>
        <strain evidence="3">wild</strain>
    </source>
</reference>
<accession>A0A6J8BLU2</accession>
<protein>
    <submittedName>
        <fullName evidence="2">Uncharacterized protein</fullName>
    </submittedName>
</protein>
<evidence type="ECO:0000313" key="2">
    <source>
        <dbReference type="EMBL" id="CAC5384743.1"/>
    </source>
</evidence>
<dbReference type="EMBL" id="CACVKT020003642">
    <property type="protein sequence ID" value="CAC5384743.1"/>
    <property type="molecule type" value="Genomic_DNA"/>
</dbReference>
<dbReference type="Proteomes" id="UP000507470">
    <property type="component" value="Unassembled WGS sequence"/>
</dbReference>
<dbReference type="AlphaFoldDB" id="A0A6J8BLU2"/>
<sequence length="182" mass="20919">METDEASHLPPKKPVVSYNIKFHDINQTQRINQQSGNSFQQLDNHHQSTINDHPCSSNEAEFDSSPLPDPDLDIDDTPYVWEDSFGEVVFTRTVQNFENEDQKELSVILSTHESSDIMLYDSEGNNHQITERIVDLEGAGRRPIAHTCGRTLELPKYFKSYPIFKCKFNAVLNSDVWVMVFK</sequence>
<gene>
    <name evidence="2" type="ORF">MCOR_20354</name>
</gene>
<evidence type="ECO:0000313" key="3">
    <source>
        <dbReference type="Proteomes" id="UP000507470"/>
    </source>
</evidence>
<name>A0A6J8BLU2_MYTCO</name>
<evidence type="ECO:0000256" key="1">
    <source>
        <dbReference type="SAM" id="MobiDB-lite"/>
    </source>
</evidence>
<proteinExistence type="predicted"/>
<feature type="compositionally biased region" description="Polar residues" evidence="1">
    <location>
        <begin position="44"/>
        <end position="59"/>
    </location>
</feature>
<organism evidence="2 3">
    <name type="scientific">Mytilus coruscus</name>
    <name type="common">Sea mussel</name>
    <dbReference type="NCBI Taxonomy" id="42192"/>
    <lineage>
        <taxon>Eukaryota</taxon>
        <taxon>Metazoa</taxon>
        <taxon>Spiralia</taxon>
        <taxon>Lophotrochozoa</taxon>
        <taxon>Mollusca</taxon>
        <taxon>Bivalvia</taxon>
        <taxon>Autobranchia</taxon>
        <taxon>Pteriomorphia</taxon>
        <taxon>Mytilida</taxon>
        <taxon>Mytiloidea</taxon>
        <taxon>Mytilidae</taxon>
        <taxon>Mytilinae</taxon>
        <taxon>Mytilus</taxon>
    </lineage>
</organism>
<keyword evidence="3" id="KW-1185">Reference proteome</keyword>